<dbReference type="AlphaFoldDB" id="A0A6J7SUY8"/>
<protein>
    <submittedName>
        <fullName evidence="7">Unannotated protein</fullName>
    </submittedName>
</protein>
<keyword evidence="2" id="KW-1003">Cell membrane</keyword>
<dbReference type="GO" id="GO:0022857">
    <property type="term" value="F:transmembrane transporter activity"/>
    <property type="evidence" value="ECO:0007669"/>
    <property type="project" value="InterPro"/>
</dbReference>
<feature type="transmembrane region" description="Helical" evidence="6">
    <location>
        <begin position="256"/>
        <end position="276"/>
    </location>
</feature>
<feature type="transmembrane region" description="Helical" evidence="6">
    <location>
        <begin position="415"/>
        <end position="435"/>
    </location>
</feature>
<evidence type="ECO:0000256" key="4">
    <source>
        <dbReference type="ARBA" id="ARBA00022989"/>
    </source>
</evidence>
<feature type="transmembrane region" description="Helical" evidence="6">
    <location>
        <begin position="477"/>
        <end position="502"/>
    </location>
</feature>
<sequence>MSQNKSLPSDFGGGDNFVRNATGLVREVSRWDALIMNTLGMNVALGAVFLLLQAPGNFPGGNMLLAILIGTLVMAFTLLWVYAEFSAAMPRSGGDYVFVSRSLHPVLGFLMSWSQGMWLTFFWIGFNAWFALIFAVPTAFTTIGAVTGQSGWISAASSLLGKQTFLGITTQWWVLLFGSLITIAFALLLIYGSQIYWRVQKWLFAIAGLSILVMAFLLVFKSGNVAEAWNKFATANNSLPFDKVISTAQSSGFTGVGSAFSITSTILMLPWVFFVVGYAQGSAQIGGEVKRASKTQYFAMVGGVLINGAVLAAIVWAYQSAVGQDWARSLSFLSNNAADKLNMPGGIPAGINLITSLLTGSVPLLIIMGVGLLLWAVMGTPLSMLQATRYMLAWSLDGAVPKKLGAVNEKTHTPVNAIIFCIITGEIALMALINLPNASLLGALLAQIVAFIVVSLAGVVFPYRLKSVWEGGGGRRLLGIPTITLAGIGGVVALGGLMIMFITNPAINATFAVTRRISLQFMIGVILVGIVWYFSAKTINKNKGIDVSLAYKEIPPE</sequence>
<dbReference type="InterPro" id="IPR002293">
    <property type="entry name" value="AA/rel_permease1"/>
</dbReference>
<keyword evidence="3 6" id="KW-0812">Transmembrane</keyword>
<feature type="transmembrane region" description="Helical" evidence="6">
    <location>
        <begin position="131"/>
        <end position="152"/>
    </location>
</feature>
<feature type="transmembrane region" description="Helical" evidence="6">
    <location>
        <begin position="103"/>
        <end position="124"/>
    </location>
</feature>
<feature type="transmembrane region" description="Helical" evidence="6">
    <location>
        <begin position="441"/>
        <end position="465"/>
    </location>
</feature>
<dbReference type="PIRSF" id="PIRSF006060">
    <property type="entry name" value="AA_transporter"/>
    <property type="match status" value="1"/>
</dbReference>
<organism evidence="7">
    <name type="scientific">freshwater metagenome</name>
    <dbReference type="NCBI Taxonomy" id="449393"/>
    <lineage>
        <taxon>unclassified sequences</taxon>
        <taxon>metagenomes</taxon>
        <taxon>ecological metagenomes</taxon>
    </lineage>
</organism>
<comment type="subcellular location">
    <subcellularLocation>
        <location evidence="1">Cell membrane</location>
        <topology evidence="1">Multi-pass membrane protein</topology>
    </subcellularLocation>
</comment>
<dbReference type="PANTHER" id="PTHR42770">
    <property type="entry name" value="AMINO ACID TRANSPORTER-RELATED"/>
    <property type="match status" value="1"/>
</dbReference>
<feature type="transmembrane region" description="Helical" evidence="6">
    <location>
        <begin position="64"/>
        <end position="83"/>
    </location>
</feature>
<feature type="transmembrane region" description="Helical" evidence="6">
    <location>
        <begin position="297"/>
        <end position="318"/>
    </location>
</feature>
<dbReference type="Pfam" id="PF13520">
    <property type="entry name" value="AA_permease_2"/>
    <property type="match status" value="1"/>
</dbReference>
<feature type="transmembrane region" description="Helical" evidence="6">
    <location>
        <begin position="362"/>
        <end position="385"/>
    </location>
</feature>
<name>A0A6J7SUY8_9ZZZZ</name>
<evidence type="ECO:0000256" key="5">
    <source>
        <dbReference type="ARBA" id="ARBA00023136"/>
    </source>
</evidence>
<dbReference type="InterPro" id="IPR050367">
    <property type="entry name" value="APC_superfamily"/>
</dbReference>
<evidence type="ECO:0000313" key="7">
    <source>
        <dbReference type="EMBL" id="CAB5044622.1"/>
    </source>
</evidence>
<evidence type="ECO:0000256" key="3">
    <source>
        <dbReference type="ARBA" id="ARBA00022692"/>
    </source>
</evidence>
<feature type="transmembrane region" description="Helical" evidence="6">
    <location>
        <begin position="517"/>
        <end position="535"/>
    </location>
</feature>
<feature type="transmembrane region" description="Helical" evidence="6">
    <location>
        <begin position="33"/>
        <end position="52"/>
    </location>
</feature>
<evidence type="ECO:0000256" key="6">
    <source>
        <dbReference type="SAM" id="Phobius"/>
    </source>
</evidence>
<keyword evidence="4 6" id="KW-1133">Transmembrane helix</keyword>
<gene>
    <name evidence="7" type="ORF">UFOPK4303_00148</name>
</gene>
<evidence type="ECO:0000256" key="1">
    <source>
        <dbReference type="ARBA" id="ARBA00004651"/>
    </source>
</evidence>
<evidence type="ECO:0000256" key="2">
    <source>
        <dbReference type="ARBA" id="ARBA00022475"/>
    </source>
</evidence>
<accession>A0A6J7SUY8</accession>
<feature type="transmembrane region" description="Helical" evidence="6">
    <location>
        <begin position="172"/>
        <end position="190"/>
    </location>
</feature>
<dbReference type="EMBL" id="CAFBQI010000005">
    <property type="protein sequence ID" value="CAB5044622.1"/>
    <property type="molecule type" value="Genomic_DNA"/>
</dbReference>
<reference evidence="7" key="1">
    <citation type="submission" date="2020-05" db="EMBL/GenBank/DDBJ databases">
        <authorList>
            <person name="Chiriac C."/>
            <person name="Salcher M."/>
            <person name="Ghai R."/>
            <person name="Kavagutti S V."/>
        </authorList>
    </citation>
    <scope>NUCLEOTIDE SEQUENCE</scope>
</reference>
<proteinExistence type="predicted"/>
<dbReference type="PANTHER" id="PTHR42770:SF7">
    <property type="entry name" value="MEMBRANE PROTEIN"/>
    <property type="match status" value="1"/>
</dbReference>
<keyword evidence="5 6" id="KW-0472">Membrane</keyword>
<dbReference type="GO" id="GO:0005886">
    <property type="term" value="C:plasma membrane"/>
    <property type="evidence" value="ECO:0007669"/>
    <property type="project" value="UniProtKB-SubCell"/>
</dbReference>
<dbReference type="Gene3D" id="1.20.1740.10">
    <property type="entry name" value="Amino acid/polyamine transporter I"/>
    <property type="match status" value="1"/>
</dbReference>
<feature type="transmembrane region" description="Helical" evidence="6">
    <location>
        <begin position="202"/>
        <end position="220"/>
    </location>
</feature>